<proteinExistence type="predicted"/>
<evidence type="ECO:0000313" key="3">
    <source>
        <dbReference type="EMBL" id="CAD9081836.1"/>
    </source>
</evidence>
<protein>
    <recommendedName>
        <fullName evidence="4">Phospholipase B-like</fullName>
    </recommendedName>
</protein>
<accession>A0A7S1PH98</accession>
<feature type="signal peptide" evidence="2">
    <location>
        <begin position="1"/>
        <end position="22"/>
    </location>
</feature>
<feature type="region of interest" description="Disordered" evidence="1">
    <location>
        <begin position="95"/>
        <end position="116"/>
    </location>
</feature>
<reference evidence="3" key="1">
    <citation type="submission" date="2021-01" db="EMBL/GenBank/DDBJ databases">
        <authorList>
            <person name="Corre E."/>
            <person name="Pelletier E."/>
            <person name="Niang G."/>
            <person name="Scheremetjew M."/>
            <person name="Finn R."/>
            <person name="Kale V."/>
            <person name="Holt S."/>
            <person name="Cochrane G."/>
            <person name="Meng A."/>
            <person name="Brown T."/>
            <person name="Cohen L."/>
        </authorList>
    </citation>
    <scope>NUCLEOTIDE SEQUENCE</scope>
    <source>
        <strain evidence="3">WS</strain>
    </source>
</reference>
<evidence type="ECO:0000256" key="2">
    <source>
        <dbReference type="SAM" id="SignalP"/>
    </source>
</evidence>
<gene>
    <name evidence="3" type="ORF">PCOS0759_LOCUS5076</name>
</gene>
<feature type="chain" id="PRO_5031079000" description="Phospholipase B-like" evidence="2">
    <location>
        <begin position="23"/>
        <end position="435"/>
    </location>
</feature>
<keyword evidence="2" id="KW-0732">Signal</keyword>
<dbReference type="EMBL" id="HBGD01006106">
    <property type="protein sequence ID" value="CAD9081836.1"/>
    <property type="molecule type" value="Transcribed_RNA"/>
</dbReference>
<dbReference type="PROSITE" id="PS51257">
    <property type="entry name" value="PROKAR_LIPOPROTEIN"/>
    <property type="match status" value="1"/>
</dbReference>
<organism evidence="3">
    <name type="scientific">Percolomonas cosmopolitus</name>
    <dbReference type="NCBI Taxonomy" id="63605"/>
    <lineage>
        <taxon>Eukaryota</taxon>
        <taxon>Discoba</taxon>
        <taxon>Heterolobosea</taxon>
        <taxon>Tetramitia</taxon>
        <taxon>Eutetramitia</taxon>
        <taxon>Percolomonadidae</taxon>
        <taxon>Percolomonas</taxon>
    </lineage>
</organism>
<name>A0A7S1PH98_9EUKA</name>
<evidence type="ECO:0000256" key="1">
    <source>
        <dbReference type="SAM" id="MobiDB-lite"/>
    </source>
</evidence>
<sequence>MSPTKLLSLLLTIAACLVFVLATPAEQLGKHRTDTLFKKYPLHDTLSSYLSNSDIGGTNVKSGFSQLNTDEYLQKVNEAISHMEHEHIMSLTLQASSQNARSGKKPTDSSSSAHSKETKPQWFGYYYQSQKPTLFHSYESKSIVIYGTADAKSLSSQYMAHENYWPIVLGRSQRAMVAVHVTRNYDSSIGAFDEILITTHATKKTDSVLGVSYEEGNEASLLYPLFGKLPDHHRNFVLKALTSNTQSQRYVRAIHGFPASDASPIQSHIESGVKDTSAAADSSATYFDFAFMDAHSAKNIISGRVLEDNTWKSWAQSSYKIFRALGLSGIIDLWYAKHVPLKFASPIQEGAKISDHYANFRGLRIHDLSNVQLDYDTESDIGRLLRNVDFKPAMVARMPFFQYAMGAPKEQIEDMDYLTSELNVKKVSKGATEEL</sequence>
<dbReference type="AlphaFoldDB" id="A0A7S1PH98"/>
<evidence type="ECO:0008006" key="4">
    <source>
        <dbReference type="Google" id="ProtNLM"/>
    </source>
</evidence>